<dbReference type="AlphaFoldDB" id="A0A347ZPQ5"/>
<evidence type="ECO:0000259" key="5">
    <source>
        <dbReference type="Pfam" id="PF25990"/>
    </source>
</evidence>
<dbReference type="Gene3D" id="2.40.420.20">
    <property type="match status" value="1"/>
</dbReference>
<dbReference type="Pfam" id="PF25990">
    <property type="entry name" value="Beta-barrel_YknX"/>
    <property type="match status" value="1"/>
</dbReference>
<dbReference type="SUPFAM" id="SSF111369">
    <property type="entry name" value="HlyD-like secretion proteins"/>
    <property type="match status" value="1"/>
</dbReference>
<evidence type="ECO:0000313" key="6">
    <source>
        <dbReference type="EMBL" id="REG04699.1"/>
    </source>
</evidence>
<dbReference type="RefSeq" id="WP_116226294.1">
    <property type="nucleotide sequence ID" value="NZ_AP018437.1"/>
</dbReference>
<name>A0A347ZPQ5_9CHLR</name>
<protein>
    <submittedName>
        <fullName evidence="6">RND family efflux transporter MFP subunit</fullName>
    </submittedName>
</protein>
<keyword evidence="3" id="KW-0472">Membrane</keyword>
<keyword evidence="3" id="KW-1133">Transmembrane helix</keyword>
<dbReference type="GO" id="GO:0015562">
    <property type="term" value="F:efflux transmembrane transporter activity"/>
    <property type="evidence" value="ECO:0007669"/>
    <property type="project" value="TreeGrafter"/>
</dbReference>
<dbReference type="PANTHER" id="PTHR30469">
    <property type="entry name" value="MULTIDRUG RESISTANCE PROTEIN MDTA"/>
    <property type="match status" value="1"/>
</dbReference>
<dbReference type="PANTHER" id="PTHR30469:SF33">
    <property type="entry name" value="SLR1207 PROTEIN"/>
    <property type="match status" value="1"/>
</dbReference>
<comment type="similarity">
    <text evidence="1">Belongs to the membrane fusion protein (MFP) (TC 8.A.1) family.</text>
</comment>
<organism evidence="6 7">
    <name type="scientific">Pelolinea submarina</name>
    <dbReference type="NCBI Taxonomy" id="913107"/>
    <lineage>
        <taxon>Bacteria</taxon>
        <taxon>Bacillati</taxon>
        <taxon>Chloroflexota</taxon>
        <taxon>Anaerolineae</taxon>
        <taxon>Anaerolineales</taxon>
        <taxon>Anaerolineaceae</taxon>
        <taxon>Pelolinea</taxon>
    </lineage>
</organism>
<dbReference type="PRINTS" id="PR01490">
    <property type="entry name" value="RTXTOXIND"/>
</dbReference>
<proteinExistence type="inferred from homology"/>
<dbReference type="OrthoDB" id="140298at2"/>
<feature type="transmembrane region" description="Helical" evidence="3">
    <location>
        <begin position="21"/>
        <end position="39"/>
    </location>
</feature>
<evidence type="ECO:0000256" key="1">
    <source>
        <dbReference type="ARBA" id="ARBA00009477"/>
    </source>
</evidence>
<evidence type="ECO:0000313" key="7">
    <source>
        <dbReference type="Proteomes" id="UP000256388"/>
    </source>
</evidence>
<gene>
    <name evidence="6" type="ORF">DFR64_3048</name>
</gene>
<comment type="caution">
    <text evidence="6">The sequence shown here is derived from an EMBL/GenBank/DDBJ whole genome shotgun (WGS) entry which is preliminary data.</text>
</comment>
<dbReference type="InterPro" id="IPR006143">
    <property type="entry name" value="RND_pump_MFP"/>
</dbReference>
<dbReference type="Gene3D" id="2.40.30.170">
    <property type="match status" value="1"/>
</dbReference>
<feature type="coiled-coil region" evidence="2">
    <location>
        <begin position="262"/>
        <end position="289"/>
    </location>
</feature>
<feature type="domain" description="Multidrug resistance protein MdtA-like C-terminal permuted SH3" evidence="4">
    <location>
        <begin position="405"/>
        <end position="463"/>
    </location>
</feature>
<evidence type="ECO:0000256" key="2">
    <source>
        <dbReference type="SAM" id="Coils"/>
    </source>
</evidence>
<dbReference type="Pfam" id="PF25967">
    <property type="entry name" value="RND-MFP_C"/>
    <property type="match status" value="1"/>
</dbReference>
<feature type="domain" description="YknX-like beta-barrel" evidence="5">
    <location>
        <begin position="323"/>
        <end position="398"/>
    </location>
</feature>
<dbReference type="EMBL" id="QUMS01000006">
    <property type="protein sequence ID" value="REG04699.1"/>
    <property type="molecule type" value="Genomic_DNA"/>
</dbReference>
<dbReference type="NCBIfam" id="TIGR01730">
    <property type="entry name" value="RND_mfp"/>
    <property type="match status" value="1"/>
</dbReference>
<evidence type="ECO:0000256" key="3">
    <source>
        <dbReference type="SAM" id="Phobius"/>
    </source>
</evidence>
<reference evidence="6 7" key="1">
    <citation type="submission" date="2018-08" db="EMBL/GenBank/DDBJ databases">
        <title>Genomic Encyclopedia of Type Strains, Phase IV (KMG-IV): sequencing the most valuable type-strain genomes for metagenomic binning, comparative biology and taxonomic classification.</title>
        <authorList>
            <person name="Goeker M."/>
        </authorList>
    </citation>
    <scope>NUCLEOTIDE SEQUENCE [LARGE SCALE GENOMIC DNA]</scope>
    <source>
        <strain evidence="6 7">DSM 23923</strain>
    </source>
</reference>
<dbReference type="GO" id="GO:1990281">
    <property type="term" value="C:efflux pump complex"/>
    <property type="evidence" value="ECO:0007669"/>
    <property type="project" value="TreeGrafter"/>
</dbReference>
<keyword evidence="7" id="KW-1185">Reference proteome</keyword>
<keyword evidence="3" id="KW-0812">Transmembrane</keyword>
<dbReference type="InterPro" id="IPR058636">
    <property type="entry name" value="Beta-barrel_YknX"/>
</dbReference>
<sequence length="491" mass="53573">METINKFKHFLATHKKLSWTIGIGLLVLILVFTVVLPMFTRGGDQTDLEFGTVTVGSITETVDSFGILDAQPSQSLVWNSDGVVGESAPRVGDEVQKGDVLMELEPSSQDTDILNAYTDILDAQNTLDLLESTDKDYQDALNTVVYEEKMLINKHADKLAWNYGHSSEDRIDAVWDNYYKARSKVWELEDAYNSVKSLDEKDPVRVEAYENLQDGILKRDSYLRALNQILGIPFDIAVETDFIEYDQQVAKVAEARVAFNRYVDQSEEISAAQARVQVLKNKINEAKIIAPFDGTVTAINTVPGELVDGQTVAIRLDDLDNLIVRVDVSQDDINKIQIGQEAAVTFDAVAKKEYRAFVQSISSSGEVNSNGVVQYAVDVKLENADEDVKPGFTAVVSILVAQSENALLVPNQAVTTAEDGSDAIALVGNDGNISLVAVEIGAKSDVYTVVTGEGIEEGDEVVIFNTDTNKDLLNGRIGGGLGGGLLRGARR</sequence>
<keyword evidence="2" id="KW-0175">Coiled coil</keyword>
<accession>A0A347ZPQ5</accession>
<dbReference type="InterPro" id="IPR058627">
    <property type="entry name" value="MdtA-like_C"/>
</dbReference>
<evidence type="ECO:0000259" key="4">
    <source>
        <dbReference type="Pfam" id="PF25967"/>
    </source>
</evidence>
<dbReference type="Proteomes" id="UP000256388">
    <property type="component" value="Unassembled WGS sequence"/>
</dbReference>